<dbReference type="EMBL" id="JAMPLM010000013">
    <property type="protein sequence ID" value="MEP1059876.1"/>
    <property type="molecule type" value="Genomic_DNA"/>
</dbReference>
<reference evidence="2 3" key="1">
    <citation type="submission" date="2022-04" db="EMBL/GenBank/DDBJ databases">
        <title>Positive selection, recombination, and allopatry shape intraspecific diversity of widespread and dominant cyanobacteria.</title>
        <authorList>
            <person name="Wei J."/>
            <person name="Shu W."/>
            <person name="Hu C."/>
        </authorList>
    </citation>
    <scope>NUCLEOTIDE SEQUENCE [LARGE SCALE GENOMIC DNA]</scope>
    <source>
        <strain evidence="2 3">AS-A4</strain>
    </source>
</reference>
<sequence length="280" mass="30551">MTDNFPQTVQSVKNTLDGFTNEAINVATVEAKSTLNKLLHVMGNSGQTLNNLASNLNQPVSGLNEATTKLNTSMLEATDGAVNIITETTHQAASAVKETAAQATGTLNGATNIVVHKLNNATSSITQTAEKTKFALDETLQKTEQLSGAISNSVQDVVATSVKMWMAEHPIVSWVMAHPVWTIALVLLLLFLCWGLLAAIAQFTQQVWLFILQAPLKLTQSLAKGTFQSLKRFEILQPAKLEGQGNVQKRLHEILNHLELLRQEQEVLMKEMHSILSSKS</sequence>
<dbReference type="RefSeq" id="WP_190449580.1">
    <property type="nucleotide sequence ID" value="NZ_JAMPLM010000013.1"/>
</dbReference>
<feature type="transmembrane region" description="Helical" evidence="1">
    <location>
        <begin position="180"/>
        <end position="201"/>
    </location>
</feature>
<protein>
    <submittedName>
        <fullName evidence="2">Uncharacterized protein</fullName>
    </submittedName>
</protein>
<keyword evidence="3" id="KW-1185">Reference proteome</keyword>
<organism evidence="2 3">
    <name type="scientific">Stenomitos frigidus AS-A4</name>
    <dbReference type="NCBI Taxonomy" id="2933935"/>
    <lineage>
        <taxon>Bacteria</taxon>
        <taxon>Bacillati</taxon>
        <taxon>Cyanobacteriota</taxon>
        <taxon>Cyanophyceae</taxon>
        <taxon>Leptolyngbyales</taxon>
        <taxon>Leptolyngbyaceae</taxon>
        <taxon>Stenomitos</taxon>
    </lineage>
</organism>
<evidence type="ECO:0000313" key="2">
    <source>
        <dbReference type="EMBL" id="MEP1059876.1"/>
    </source>
</evidence>
<keyword evidence="1" id="KW-0812">Transmembrane</keyword>
<name>A0ABV0KKU4_9CYAN</name>
<evidence type="ECO:0000313" key="3">
    <source>
        <dbReference type="Proteomes" id="UP001476950"/>
    </source>
</evidence>
<dbReference type="Proteomes" id="UP001476950">
    <property type="component" value="Unassembled WGS sequence"/>
</dbReference>
<evidence type="ECO:0000256" key="1">
    <source>
        <dbReference type="SAM" id="Phobius"/>
    </source>
</evidence>
<comment type="caution">
    <text evidence="2">The sequence shown here is derived from an EMBL/GenBank/DDBJ whole genome shotgun (WGS) entry which is preliminary data.</text>
</comment>
<keyword evidence="1" id="KW-1133">Transmembrane helix</keyword>
<accession>A0ABV0KKU4</accession>
<gene>
    <name evidence="2" type="ORF">NDI38_15665</name>
</gene>
<proteinExistence type="predicted"/>
<keyword evidence="1" id="KW-0472">Membrane</keyword>